<dbReference type="EMBL" id="JPKZ01022241">
    <property type="protein sequence ID" value="KHN71434.1"/>
    <property type="molecule type" value="Genomic_DNA"/>
</dbReference>
<dbReference type="STRING" id="6265.A0A0B2UQC1"/>
<name>A0A0B2UQC1_TOXCA</name>
<keyword evidence="1" id="KW-1133">Transmembrane helix</keyword>
<dbReference type="OrthoDB" id="10021675at2759"/>
<dbReference type="AlphaFoldDB" id="A0A0B2UQC1"/>
<comment type="caution">
    <text evidence="2">The sequence shown here is derived from an EMBL/GenBank/DDBJ whole genome shotgun (WGS) entry which is preliminary data.</text>
</comment>
<evidence type="ECO:0000313" key="2">
    <source>
        <dbReference type="EMBL" id="KHN71434.1"/>
    </source>
</evidence>
<feature type="transmembrane region" description="Helical" evidence="1">
    <location>
        <begin position="103"/>
        <end position="121"/>
    </location>
</feature>
<keyword evidence="1" id="KW-0812">Transmembrane</keyword>
<evidence type="ECO:0000313" key="3">
    <source>
        <dbReference type="Proteomes" id="UP000031036"/>
    </source>
</evidence>
<evidence type="ECO:0000256" key="1">
    <source>
        <dbReference type="SAM" id="Phobius"/>
    </source>
</evidence>
<sequence length="140" mass="15822">MFNLIRNVANLASEENYQTVVNAYNRVTQAVTPSTVKVEKMNASKLNSLAKCDDSMLFSLYSERCNKPTFFVIYVPRLLLVYRSSDKSNADAIRLAFSSLVKLINLLGTLMSLLIILTVNFSRSYLSALAHIDYFEHAIE</sequence>
<accession>A0A0B2UQC1</accession>
<reference evidence="2 3" key="1">
    <citation type="submission" date="2014-11" db="EMBL/GenBank/DDBJ databases">
        <title>Genetic blueprint of the zoonotic pathogen Toxocara canis.</title>
        <authorList>
            <person name="Zhu X.-Q."/>
            <person name="Korhonen P.K."/>
            <person name="Cai H."/>
            <person name="Young N.D."/>
            <person name="Nejsum P."/>
            <person name="von Samson-Himmelstjerna G."/>
            <person name="Boag P.R."/>
            <person name="Tan P."/>
            <person name="Li Q."/>
            <person name="Min J."/>
            <person name="Yang Y."/>
            <person name="Wang X."/>
            <person name="Fang X."/>
            <person name="Hall R.S."/>
            <person name="Hofmann A."/>
            <person name="Sternberg P.W."/>
            <person name="Jex A.R."/>
            <person name="Gasser R.B."/>
        </authorList>
    </citation>
    <scope>NUCLEOTIDE SEQUENCE [LARGE SCALE GENOMIC DNA]</scope>
    <source>
        <strain evidence="2">PN_DK_2014</strain>
    </source>
</reference>
<keyword evidence="1" id="KW-0472">Membrane</keyword>
<keyword evidence="3" id="KW-1185">Reference proteome</keyword>
<dbReference type="Proteomes" id="UP000031036">
    <property type="component" value="Unassembled WGS sequence"/>
</dbReference>
<protein>
    <submittedName>
        <fullName evidence="2">Uncharacterized protein</fullName>
    </submittedName>
</protein>
<gene>
    <name evidence="2" type="ORF">Tcan_02272</name>
</gene>
<organism evidence="2 3">
    <name type="scientific">Toxocara canis</name>
    <name type="common">Canine roundworm</name>
    <dbReference type="NCBI Taxonomy" id="6265"/>
    <lineage>
        <taxon>Eukaryota</taxon>
        <taxon>Metazoa</taxon>
        <taxon>Ecdysozoa</taxon>
        <taxon>Nematoda</taxon>
        <taxon>Chromadorea</taxon>
        <taxon>Rhabditida</taxon>
        <taxon>Spirurina</taxon>
        <taxon>Ascaridomorpha</taxon>
        <taxon>Ascaridoidea</taxon>
        <taxon>Toxocaridae</taxon>
        <taxon>Toxocara</taxon>
    </lineage>
</organism>
<proteinExistence type="predicted"/>